<accession>A0A084JP89</accession>
<dbReference type="Gene3D" id="6.10.250.690">
    <property type="match status" value="1"/>
</dbReference>
<feature type="modified residue" description="4-aspartylphosphate" evidence="10">
    <location>
        <position position="56"/>
    </location>
</feature>
<dbReference type="EMBL" id="JPME01000010">
    <property type="protein sequence ID" value="KEZ90773.1"/>
    <property type="molecule type" value="Genomic_DNA"/>
</dbReference>
<keyword evidence="8" id="KW-0804">Transcription</keyword>
<protein>
    <recommendedName>
        <fullName evidence="2">Stage 0 sporulation protein A homolog</fullName>
    </recommendedName>
</protein>
<keyword evidence="6" id="KW-0805">Transcription regulation</keyword>
<dbReference type="SMART" id="SM00862">
    <property type="entry name" value="Trans_reg_C"/>
    <property type="match status" value="1"/>
</dbReference>
<feature type="DNA-binding region" description="OmpR/PhoB-type" evidence="11">
    <location>
        <begin position="132"/>
        <end position="231"/>
    </location>
</feature>
<dbReference type="PROSITE" id="PS51755">
    <property type="entry name" value="OMPR_PHOB"/>
    <property type="match status" value="1"/>
</dbReference>
<dbReference type="Gene3D" id="1.10.10.10">
    <property type="entry name" value="Winged helix-like DNA-binding domain superfamily/Winged helix DNA-binding domain"/>
    <property type="match status" value="1"/>
</dbReference>
<dbReference type="Proteomes" id="UP000028525">
    <property type="component" value="Unassembled WGS sequence"/>
</dbReference>
<evidence type="ECO:0000313" key="15">
    <source>
        <dbReference type="Proteomes" id="UP000028525"/>
    </source>
</evidence>
<keyword evidence="15" id="KW-1185">Reference proteome</keyword>
<evidence type="ECO:0000256" key="10">
    <source>
        <dbReference type="PROSITE-ProRule" id="PRU00169"/>
    </source>
</evidence>
<dbReference type="AlphaFoldDB" id="A0A084JP89"/>
<feature type="domain" description="Response regulatory" evidence="12">
    <location>
        <begin position="7"/>
        <end position="120"/>
    </location>
</feature>
<evidence type="ECO:0000256" key="11">
    <source>
        <dbReference type="PROSITE-ProRule" id="PRU01091"/>
    </source>
</evidence>
<reference evidence="14 15" key="1">
    <citation type="submission" date="2014-07" db="EMBL/GenBank/DDBJ databases">
        <title>Draft genome of Clostridium celerecrescens 152B isolated from sediments associated with methane hydrate from Krishna Godavari basin.</title>
        <authorList>
            <person name="Honkalas V.S."/>
            <person name="Dabir A.P."/>
            <person name="Arora P."/>
            <person name="Dhakephalkar P.K."/>
        </authorList>
    </citation>
    <scope>NUCLEOTIDE SEQUENCE [LARGE SCALE GENOMIC DNA]</scope>
    <source>
        <strain evidence="14 15">152B</strain>
    </source>
</reference>
<dbReference type="InterPro" id="IPR036388">
    <property type="entry name" value="WH-like_DNA-bd_sf"/>
</dbReference>
<dbReference type="PANTHER" id="PTHR48111:SF50">
    <property type="entry name" value="KDP OPERON TRANSCRIPTIONAL REGULATORY PROTEIN KDPE"/>
    <property type="match status" value="1"/>
</dbReference>
<dbReference type="CDD" id="cd17620">
    <property type="entry name" value="REC_OmpR_KdpE-like"/>
    <property type="match status" value="1"/>
</dbReference>
<dbReference type="GO" id="GO:0005829">
    <property type="term" value="C:cytosol"/>
    <property type="evidence" value="ECO:0007669"/>
    <property type="project" value="TreeGrafter"/>
</dbReference>
<dbReference type="Gene3D" id="3.40.50.2300">
    <property type="match status" value="1"/>
</dbReference>
<evidence type="ECO:0000259" key="13">
    <source>
        <dbReference type="PROSITE" id="PS51755"/>
    </source>
</evidence>
<dbReference type="PANTHER" id="PTHR48111">
    <property type="entry name" value="REGULATOR OF RPOS"/>
    <property type="match status" value="1"/>
</dbReference>
<dbReference type="GO" id="GO:0000156">
    <property type="term" value="F:phosphorelay response regulator activity"/>
    <property type="evidence" value="ECO:0007669"/>
    <property type="project" value="TreeGrafter"/>
</dbReference>
<evidence type="ECO:0000256" key="9">
    <source>
        <dbReference type="ARBA" id="ARBA00024867"/>
    </source>
</evidence>
<evidence type="ECO:0000256" key="6">
    <source>
        <dbReference type="ARBA" id="ARBA00023015"/>
    </source>
</evidence>
<sequence>MTSKNETILVVEDDTQIRNFICYALKQEGFPYTTASTAQNALSILVSNQIDLMLLDLGLPDFDGMEVIKKVREWSEMPIIVVSARDQDKEKAAALDSGADDYLTKPFSATELMARIRVALRHLYKIGVTKAQTVLSVGGLSIDLEKRIVSLDGAQLHVTPLEYHLLTLFLKNPGKVLTTQYILKEIYGVGYGTDTQALRALMAGLRRKIEPTPAKPRYILTEIGVGYRLVDE</sequence>
<organism evidence="14 15">
    <name type="scientific">Lacrimispora celerecrescens</name>
    <dbReference type="NCBI Taxonomy" id="29354"/>
    <lineage>
        <taxon>Bacteria</taxon>
        <taxon>Bacillati</taxon>
        <taxon>Bacillota</taxon>
        <taxon>Clostridia</taxon>
        <taxon>Lachnospirales</taxon>
        <taxon>Lachnospiraceae</taxon>
        <taxon>Lacrimispora</taxon>
    </lineage>
</organism>
<dbReference type="InterPro" id="IPR039420">
    <property type="entry name" value="WalR-like"/>
</dbReference>
<evidence type="ECO:0000256" key="4">
    <source>
        <dbReference type="ARBA" id="ARBA00022553"/>
    </source>
</evidence>
<dbReference type="GO" id="GO:0042802">
    <property type="term" value="F:identical protein binding"/>
    <property type="evidence" value="ECO:0007669"/>
    <property type="project" value="UniProtKB-ARBA"/>
</dbReference>
<gene>
    <name evidence="14" type="ORF">IO98_08570</name>
</gene>
<name>A0A084JP89_9FIRM</name>
<evidence type="ECO:0000256" key="3">
    <source>
        <dbReference type="ARBA" id="ARBA00022490"/>
    </source>
</evidence>
<keyword evidence="7 11" id="KW-0238">DNA-binding</keyword>
<comment type="function">
    <text evidence="9">May play the central regulatory role in sporulation. It may be an element of the effector pathway responsible for the activation of sporulation genes in response to nutritional stress. Spo0A may act in concert with spo0H (a sigma factor) to control the expression of some genes that are critical to the sporulation process.</text>
</comment>
<dbReference type="STRING" id="29354.IO98_08570"/>
<evidence type="ECO:0000256" key="5">
    <source>
        <dbReference type="ARBA" id="ARBA00023012"/>
    </source>
</evidence>
<evidence type="ECO:0000313" key="14">
    <source>
        <dbReference type="EMBL" id="KEZ90773.1"/>
    </source>
</evidence>
<dbReference type="InterPro" id="IPR001867">
    <property type="entry name" value="OmpR/PhoB-type_DNA-bd"/>
</dbReference>
<dbReference type="SMART" id="SM00448">
    <property type="entry name" value="REC"/>
    <property type="match status" value="1"/>
</dbReference>
<evidence type="ECO:0000259" key="12">
    <source>
        <dbReference type="PROSITE" id="PS50110"/>
    </source>
</evidence>
<feature type="domain" description="OmpR/PhoB-type" evidence="13">
    <location>
        <begin position="132"/>
        <end position="231"/>
    </location>
</feature>
<keyword evidence="5" id="KW-0902">Two-component regulatory system</keyword>
<dbReference type="OrthoDB" id="9802426at2"/>
<dbReference type="CDD" id="cd00383">
    <property type="entry name" value="trans_reg_C"/>
    <property type="match status" value="1"/>
</dbReference>
<dbReference type="Pfam" id="PF00486">
    <property type="entry name" value="Trans_reg_C"/>
    <property type="match status" value="1"/>
</dbReference>
<dbReference type="InterPro" id="IPR011006">
    <property type="entry name" value="CheY-like_superfamily"/>
</dbReference>
<dbReference type="SUPFAM" id="SSF52172">
    <property type="entry name" value="CheY-like"/>
    <property type="match status" value="1"/>
</dbReference>
<dbReference type="GO" id="GO:0045893">
    <property type="term" value="P:positive regulation of DNA-templated transcription"/>
    <property type="evidence" value="ECO:0007669"/>
    <property type="project" value="UniProtKB-ARBA"/>
</dbReference>
<dbReference type="InterPro" id="IPR001789">
    <property type="entry name" value="Sig_transdc_resp-reg_receiver"/>
</dbReference>
<comment type="subcellular location">
    <subcellularLocation>
        <location evidence="1">Cytoplasm</location>
    </subcellularLocation>
</comment>
<evidence type="ECO:0000256" key="2">
    <source>
        <dbReference type="ARBA" id="ARBA00018672"/>
    </source>
</evidence>
<dbReference type="GO" id="GO:0032993">
    <property type="term" value="C:protein-DNA complex"/>
    <property type="evidence" value="ECO:0007669"/>
    <property type="project" value="TreeGrafter"/>
</dbReference>
<dbReference type="PROSITE" id="PS50110">
    <property type="entry name" value="RESPONSE_REGULATORY"/>
    <property type="match status" value="1"/>
</dbReference>
<keyword evidence="3" id="KW-0963">Cytoplasm</keyword>
<evidence type="ECO:0000256" key="7">
    <source>
        <dbReference type="ARBA" id="ARBA00023125"/>
    </source>
</evidence>
<dbReference type="FunFam" id="3.40.50.2300:FF:000021">
    <property type="entry name" value="Two-component system response regulator KdpE"/>
    <property type="match status" value="1"/>
</dbReference>
<keyword evidence="4 10" id="KW-0597">Phosphoprotein</keyword>
<dbReference type="RefSeq" id="WP_038280052.1">
    <property type="nucleotide sequence ID" value="NZ_JPME01000010.1"/>
</dbReference>
<dbReference type="Pfam" id="PF00072">
    <property type="entry name" value="Response_reg"/>
    <property type="match status" value="1"/>
</dbReference>
<evidence type="ECO:0000256" key="1">
    <source>
        <dbReference type="ARBA" id="ARBA00004496"/>
    </source>
</evidence>
<evidence type="ECO:0000256" key="8">
    <source>
        <dbReference type="ARBA" id="ARBA00023163"/>
    </source>
</evidence>
<comment type="caution">
    <text evidence="14">The sequence shown here is derived from an EMBL/GenBank/DDBJ whole genome shotgun (WGS) entry which is preliminary data.</text>
</comment>
<proteinExistence type="predicted"/>
<dbReference type="GO" id="GO:0000987">
    <property type="term" value="F:cis-regulatory region sequence-specific DNA binding"/>
    <property type="evidence" value="ECO:0007669"/>
    <property type="project" value="UniProtKB-ARBA"/>
</dbReference>